<organism evidence="7 8">
    <name type="scientific">Cupriavidus numazuensis</name>
    <dbReference type="NCBI Taxonomy" id="221992"/>
    <lineage>
        <taxon>Bacteria</taxon>
        <taxon>Pseudomonadati</taxon>
        <taxon>Pseudomonadota</taxon>
        <taxon>Betaproteobacteria</taxon>
        <taxon>Burkholderiales</taxon>
        <taxon>Burkholderiaceae</taxon>
        <taxon>Cupriavidus</taxon>
    </lineage>
</organism>
<comment type="cofactor">
    <cofactor evidence="1">
        <name>FAD</name>
        <dbReference type="ChEBI" id="CHEBI:57692"/>
    </cofactor>
</comment>
<dbReference type="EMBL" id="CAJPVI010000076">
    <property type="protein sequence ID" value="CAG2160290.1"/>
    <property type="molecule type" value="Genomic_DNA"/>
</dbReference>
<protein>
    <submittedName>
        <fullName evidence="7">6-hydroxynicotinate 3-monooxygenase</fullName>
        <ecNumber evidence="7">1.14.13.114</ecNumber>
    </submittedName>
</protein>
<dbReference type="GO" id="GO:0043731">
    <property type="term" value="F:6-hydroxynicotinate 3-monooxygenase activity"/>
    <property type="evidence" value="ECO:0007669"/>
    <property type="project" value="UniProtKB-EC"/>
</dbReference>
<gene>
    <name evidence="7" type="primary">nicC_2</name>
    <name evidence="7" type="ORF">LMG26411_07370</name>
</gene>
<accession>A0ABN7QC92</accession>
<dbReference type="Proteomes" id="UP000672657">
    <property type="component" value="Unassembled WGS sequence"/>
</dbReference>
<dbReference type="InterPro" id="IPR036188">
    <property type="entry name" value="FAD/NAD-bd_sf"/>
</dbReference>
<feature type="domain" description="FAD-binding" evidence="6">
    <location>
        <begin position="19"/>
        <end position="361"/>
    </location>
</feature>
<dbReference type="SUPFAM" id="SSF51905">
    <property type="entry name" value="FAD/NAD(P)-binding domain"/>
    <property type="match status" value="1"/>
</dbReference>
<comment type="caution">
    <text evidence="7">The sequence shown here is derived from an EMBL/GenBank/DDBJ whole genome shotgun (WGS) entry which is preliminary data.</text>
</comment>
<evidence type="ECO:0000256" key="3">
    <source>
        <dbReference type="ARBA" id="ARBA00022827"/>
    </source>
</evidence>
<evidence type="ECO:0000313" key="7">
    <source>
        <dbReference type="EMBL" id="CAG2160290.1"/>
    </source>
</evidence>
<proteinExistence type="predicted"/>
<evidence type="ECO:0000313" key="8">
    <source>
        <dbReference type="Proteomes" id="UP000672657"/>
    </source>
</evidence>
<dbReference type="PANTHER" id="PTHR13789">
    <property type="entry name" value="MONOOXYGENASE"/>
    <property type="match status" value="1"/>
</dbReference>
<reference evidence="7 8" key="1">
    <citation type="submission" date="2021-03" db="EMBL/GenBank/DDBJ databases">
        <authorList>
            <person name="Peeters C."/>
        </authorList>
    </citation>
    <scope>NUCLEOTIDE SEQUENCE [LARGE SCALE GENOMIC DNA]</scope>
    <source>
        <strain evidence="7 8">LMG 26411</strain>
    </source>
</reference>
<evidence type="ECO:0000256" key="4">
    <source>
        <dbReference type="ARBA" id="ARBA00023002"/>
    </source>
</evidence>
<keyword evidence="8" id="KW-1185">Reference proteome</keyword>
<dbReference type="Gene3D" id="3.50.50.60">
    <property type="entry name" value="FAD/NAD(P)-binding domain"/>
    <property type="match status" value="1"/>
</dbReference>
<name>A0ABN7QC92_9BURK</name>
<evidence type="ECO:0000256" key="1">
    <source>
        <dbReference type="ARBA" id="ARBA00001974"/>
    </source>
</evidence>
<dbReference type="InterPro" id="IPR002938">
    <property type="entry name" value="FAD-bd"/>
</dbReference>
<dbReference type="PANTHER" id="PTHR13789:SF318">
    <property type="entry name" value="GERANYLGERANYL DIPHOSPHATE REDUCTASE"/>
    <property type="match status" value="1"/>
</dbReference>
<keyword evidence="2" id="KW-0285">Flavoprotein</keyword>
<evidence type="ECO:0000256" key="2">
    <source>
        <dbReference type="ARBA" id="ARBA00022630"/>
    </source>
</evidence>
<dbReference type="InterPro" id="IPR050493">
    <property type="entry name" value="FAD-dep_Monooxygenase_BioMet"/>
</dbReference>
<keyword evidence="5" id="KW-0503">Monooxygenase</keyword>
<dbReference type="EC" id="1.14.13.114" evidence="7"/>
<dbReference type="SUPFAM" id="SSF54373">
    <property type="entry name" value="FAD-linked reductases, C-terminal domain"/>
    <property type="match status" value="1"/>
</dbReference>
<keyword evidence="4 7" id="KW-0560">Oxidoreductase</keyword>
<keyword evidence="3" id="KW-0274">FAD</keyword>
<evidence type="ECO:0000256" key="5">
    <source>
        <dbReference type="ARBA" id="ARBA00023033"/>
    </source>
</evidence>
<dbReference type="Pfam" id="PF01494">
    <property type="entry name" value="FAD_binding_3"/>
    <property type="match status" value="1"/>
</dbReference>
<sequence>MAPPPTGRKQADNMTSLKIGINGAGIGGLAAAIALRKLGMDVTVYEQAARFARVGADINLTPNAVRALDGLGVGEALRETAARPTHRISRTWDTGEETSRLPMSDEAEQRYGAPQLTMHRADLMTALEGALPAANVKLGHKAVAIERNDGGITVRFADGGEDKVDVLVGADGIHSMIRTALFGQESPIFTGVVAYRAVVPAERLAGVPNLNAFTKWWGTDPTSQIVTFPLNRGRDIFIFATVAQESWRNESWTTPGRVEDLRSAYARFHPEARALLDACDDVLISALYVRDPLPAWSDGHVTLMGDACHPMMPFMAQGAGMAIEDGVVLARCLADAAQDDYAAVPAALARYQRARHERTSRIQIGSRSNAWLKEGGNADWVYDYDAWSVALG</sequence>
<dbReference type="PRINTS" id="PR00420">
    <property type="entry name" value="RNGMNOXGNASE"/>
</dbReference>
<evidence type="ECO:0000259" key="6">
    <source>
        <dbReference type="Pfam" id="PF01494"/>
    </source>
</evidence>